<dbReference type="Proteomes" id="UP001341840">
    <property type="component" value="Unassembled WGS sequence"/>
</dbReference>
<name>A0ABU6YR35_9FABA</name>
<keyword evidence="3" id="KW-1185">Reference proteome</keyword>
<feature type="region of interest" description="Disordered" evidence="1">
    <location>
        <begin position="80"/>
        <end position="99"/>
    </location>
</feature>
<gene>
    <name evidence="2" type="ORF">PIB30_078158</name>
</gene>
<comment type="caution">
    <text evidence="2">The sequence shown here is derived from an EMBL/GenBank/DDBJ whole genome shotgun (WGS) entry which is preliminary data.</text>
</comment>
<protein>
    <submittedName>
        <fullName evidence="2">Uncharacterized protein</fullName>
    </submittedName>
</protein>
<feature type="region of interest" description="Disordered" evidence="1">
    <location>
        <begin position="1"/>
        <end position="39"/>
    </location>
</feature>
<proteinExistence type="predicted"/>
<evidence type="ECO:0000313" key="2">
    <source>
        <dbReference type="EMBL" id="MED6211916.1"/>
    </source>
</evidence>
<feature type="non-terminal residue" evidence="2">
    <location>
        <position position="1"/>
    </location>
</feature>
<dbReference type="EMBL" id="JASCZI010242727">
    <property type="protein sequence ID" value="MED6211916.1"/>
    <property type="molecule type" value="Genomic_DNA"/>
</dbReference>
<sequence length="119" mass="13739">QLQPNPNTPTLTQKTHPGMGKKDQNEEEEGWKRGMTTAPAEGRAVAAVAVGIRGKKRFVRERYRRGRRGLRGILRRHLPSPRPAVELSTSSLSKPKHHDCSSFIVVRRLRRRSRRRRRD</sequence>
<feature type="compositionally biased region" description="Polar residues" evidence="1">
    <location>
        <begin position="1"/>
        <end position="15"/>
    </location>
</feature>
<organism evidence="2 3">
    <name type="scientific">Stylosanthes scabra</name>
    <dbReference type="NCBI Taxonomy" id="79078"/>
    <lineage>
        <taxon>Eukaryota</taxon>
        <taxon>Viridiplantae</taxon>
        <taxon>Streptophyta</taxon>
        <taxon>Embryophyta</taxon>
        <taxon>Tracheophyta</taxon>
        <taxon>Spermatophyta</taxon>
        <taxon>Magnoliopsida</taxon>
        <taxon>eudicotyledons</taxon>
        <taxon>Gunneridae</taxon>
        <taxon>Pentapetalae</taxon>
        <taxon>rosids</taxon>
        <taxon>fabids</taxon>
        <taxon>Fabales</taxon>
        <taxon>Fabaceae</taxon>
        <taxon>Papilionoideae</taxon>
        <taxon>50 kb inversion clade</taxon>
        <taxon>dalbergioids sensu lato</taxon>
        <taxon>Dalbergieae</taxon>
        <taxon>Pterocarpus clade</taxon>
        <taxon>Stylosanthes</taxon>
    </lineage>
</organism>
<accession>A0ABU6YR35</accession>
<reference evidence="2 3" key="1">
    <citation type="journal article" date="2023" name="Plants (Basel)">
        <title>Bridging the Gap: Combining Genomics and Transcriptomics Approaches to Understand Stylosanthes scabra, an Orphan Legume from the Brazilian Caatinga.</title>
        <authorList>
            <person name="Ferreira-Neto J.R.C."/>
            <person name="da Silva M.D."/>
            <person name="Binneck E."/>
            <person name="de Melo N.F."/>
            <person name="da Silva R.H."/>
            <person name="de Melo A.L.T.M."/>
            <person name="Pandolfi V."/>
            <person name="Bustamante F.O."/>
            <person name="Brasileiro-Vidal A.C."/>
            <person name="Benko-Iseppon A.M."/>
        </authorList>
    </citation>
    <scope>NUCLEOTIDE SEQUENCE [LARGE SCALE GENOMIC DNA]</scope>
    <source>
        <tissue evidence="2">Leaves</tissue>
    </source>
</reference>
<evidence type="ECO:0000313" key="3">
    <source>
        <dbReference type="Proteomes" id="UP001341840"/>
    </source>
</evidence>
<evidence type="ECO:0000256" key="1">
    <source>
        <dbReference type="SAM" id="MobiDB-lite"/>
    </source>
</evidence>